<evidence type="ECO:0000313" key="2">
    <source>
        <dbReference type="EMBL" id="KAK8945957.1"/>
    </source>
</evidence>
<feature type="region of interest" description="Disordered" evidence="1">
    <location>
        <begin position="131"/>
        <end position="188"/>
    </location>
</feature>
<gene>
    <name evidence="2" type="primary">BGAL2</name>
    <name evidence="2" type="ORF">KSP40_PGU012937</name>
</gene>
<evidence type="ECO:0000313" key="3">
    <source>
        <dbReference type="Proteomes" id="UP001412067"/>
    </source>
</evidence>
<sequence>MAASLETGVPWVMCQQDDAPYPIVSQYNHWNSPYLDHDAEIVREDDILKLEVAGLKSMLSPKKETFPSQTGKGVRCPGLARPPLAGPGVFDRWERRIGPAAVENKRTYLQQLISRSCAISQIARDAVADIQEDSEAVPENEEALNLHDQGAEADVQETADEDLEDDADENDFMDDEGEEDVNEGQDAVETQESLNLHLTSPHLRWFLRSLVHEWRGSQKNLQRPPTFPQ</sequence>
<accession>A0ABR2LPF4</accession>
<comment type="caution">
    <text evidence="2">The sequence shown here is derived from an EMBL/GenBank/DDBJ whole genome shotgun (WGS) entry which is preliminary data.</text>
</comment>
<evidence type="ECO:0000256" key="1">
    <source>
        <dbReference type="SAM" id="MobiDB-lite"/>
    </source>
</evidence>
<protein>
    <submittedName>
        <fullName evidence="2">Beta-galactosidase 2</fullName>
    </submittedName>
</protein>
<dbReference type="Proteomes" id="UP001412067">
    <property type="component" value="Unassembled WGS sequence"/>
</dbReference>
<feature type="compositionally biased region" description="Acidic residues" evidence="1">
    <location>
        <begin position="154"/>
        <end position="183"/>
    </location>
</feature>
<reference evidence="2 3" key="1">
    <citation type="journal article" date="2022" name="Nat. Plants">
        <title>Genomes of leafy and leafless Platanthera orchids illuminate the evolution of mycoheterotrophy.</title>
        <authorList>
            <person name="Li M.H."/>
            <person name="Liu K.W."/>
            <person name="Li Z."/>
            <person name="Lu H.C."/>
            <person name="Ye Q.L."/>
            <person name="Zhang D."/>
            <person name="Wang J.Y."/>
            <person name="Li Y.F."/>
            <person name="Zhong Z.M."/>
            <person name="Liu X."/>
            <person name="Yu X."/>
            <person name="Liu D.K."/>
            <person name="Tu X.D."/>
            <person name="Liu B."/>
            <person name="Hao Y."/>
            <person name="Liao X.Y."/>
            <person name="Jiang Y.T."/>
            <person name="Sun W.H."/>
            <person name="Chen J."/>
            <person name="Chen Y.Q."/>
            <person name="Ai Y."/>
            <person name="Zhai J.W."/>
            <person name="Wu S.S."/>
            <person name="Zhou Z."/>
            <person name="Hsiao Y.Y."/>
            <person name="Wu W.L."/>
            <person name="Chen Y.Y."/>
            <person name="Lin Y.F."/>
            <person name="Hsu J.L."/>
            <person name="Li C.Y."/>
            <person name="Wang Z.W."/>
            <person name="Zhao X."/>
            <person name="Zhong W.Y."/>
            <person name="Ma X.K."/>
            <person name="Ma L."/>
            <person name="Huang J."/>
            <person name="Chen G.Z."/>
            <person name="Huang M.Z."/>
            <person name="Huang L."/>
            <person name="Peng D.H."/>
            <person name="Luo Y.B."/>
            <person name="Zou S.Q."/>
            <person name="Chen S.P."/>
            <person name="Lan S."/>
            <person name="Tsai W.C."/>
            <person name="Van de Peer Y."/>
            <person name="Liu Z.J."/>
        </authorList>
    </citation>
    <scope>NUCLEOTIDE SEQUENCE [LARGE SCALE GENOMIC DNA]</scope>
    <source>
        <strain evidence="2">Lor288</strain>
    </source>
</reference>
<name>A0ABR2LPF4_9ASPA</name>
<dbReference type="EMBL" id="JBBWWR010000017">
    <property type="protein sequence ID" value="KAK8945957.1"/>
    <property type="molecule type" value="Genomic_DNA"/>
</dbReference>
<proteinExistence type="predicted"/>
<feature type="compositionally biased region" description="Acidic residues" evidence="1">
    <location>
        <begin position="131"/>
        <end position="142"/>
    </location>
</feature>
<keyword evidence="3" id="KW-1185">Reference proteome</keyword>
<organism evidence="2 3">
    <name type="scientific">Platanthera guangdongensis</name>
    <dbReference type="NCBI Taxonomy" id="2320717"/>
    <lineage>
        <taxon>Eukaryota</taxon>
        <taxon>Viridiplantae</taxon>
        <taxon>Streptophyta</taxon>
        <taxon>Embryophyta</taxon>
        <taxon>Tracheophyta</taxon>
        <taxon>Spermatophyta</taxon>
        <taxon>Magnoliopsida</taxon>
        <taxon>Liliopsida</taxon>
        <taxon>Asparagales</taxon>
        <taxon>Orchidaceae</taxon>
        <taxon>Orchidoideae</taxon>
        <taxon>Orchideae</taxon>
        <taxon>Orchidinae</taxon>
        <taxon>Platanthera</taxon>
    </lineage>
</organism>